<organism evidence="2 3">
    <name type="scientific">Pediococcus inopinatus</name>
    <dbReference type="NCBI Taxonomy" id="114090"/>
    <lineage>
        <taxon>Bacteria</taxon>
        <taxon>Bacillati</taxon>
        <taxon>Bacillota</taxon>
        <taxon>Bacilli</taxon>
        <taxon>Lactobacillales</taxon>
        <taxon>Lactobacillaceae</taxon>
        <taxon>Pediococcus</taxon>
    </lineage>
</organism>
<dbReference type="EMBL" id="CP104778">
    <property type="protein sequence ID" value="WPC22568.1"/>
    <property type="molecule type" value="Genomic_DNA"/>
</dbReference>
<dbReference type="PANTHER" id="PTHR34580:SF1">
    <property type="entry name" value="PROTEIN PAFC"/>
    <property type="match status" value="1"/>
</dbReference>
<dbReference type="InterPro" id="IPR026881">
    <property type="entry name" value="WYL_dom"/>
</dbReference>
<evidence type="ECO:0000313" key="2">
    <source>
        <dbReference type="EMBL" id="WPC22568.1"/>
    </source>
</evidence>
<protein>
    <submittedName>
        <fullName evidence="2">WYL domain-containing protein</fullName>
    </submittedName>
</protein>
<feature type="domain" description="WYL" evidence="1">
    <location>
        <begin position="158"/>
        <end position="220"/>
    </location>
</feature>
<dbReference type="Pfam" id="PF13280">
    <property type="entry name" value="WYL"/>
    <property type="match status" value="1"/>
</dbReference>
<keyword evidence="3" id="KW-1185">Reference proteome</keyword>
<gene>
    <name evidence="2" type="ORF">N6G96_05105</name>
</gene>
<dbReference type="PANTHER" id="PTHR34580">
    <property type="match status" value="1"/>
</dbReference>
<accession>A0ABZ0Q6F0</accession>
<sequence length="332" mass="38905">MKYTSRQRVLDVMFRLLEGEQFTFNSWEDFYGIEGEKEKARRRKFQRDLAEIRTVLDVPGSKTQLVSQMQNSSFSKRHAVYHVKNKTSAEDKFTYAVTIAQIILGSRALIKKERDQLLDYLSENMDRAQKEKFTEYLKIPKYGYIELYEKTALFKKISACTQAIISRNILKFAYKNANSEITIHEAQPEILYFDTHFFYIVMQHAGQKNVRVYRLDRIDKIIKEEAGNTKRNANHYNLQDQRKEAYLIPLGNPITFKFKCRISVLTALNNFPISEVIHTEKNADPIIKVTAREDGALLWLLSQGNNVQVIEPISLVRKIREILKKSLEQYED</sequence>
<dbReference type="PROSITE" id="PS52050">
    <property type="entry name" value="WYL"/>
    <property type="match status" value="1"/>
</dbReference>
<evidence type="ECO:0000313" key="3">
    <source>
        <dbReference type="Proteomes" id="UP001302696"/>
    </source>
</evidence>
<proteinExistence type="predicted"/>
<reference evidence="3" key="1">
    <citation type="submission" date="2024-06" db="EMBL/GenBank/DDBJ databases">
        <authorList>
            <person name="Chang H.C."/>
            <person name="Mun S.Y."/>
        </authorList>
    </citation>
    <scope>NUCLEOTIDE SEQUENCE [LARGE SCALE GENOMIC DNA]</scope>
    <source>
        <strain evidence="3">KT1</strain>
    </source>
</reference>
<name>A0ABZ0Q6F0_9LACO</name>
<evidence type="ECO:0000259" key="1">
    <source>
        <dbReference type="Pfam" id="PF13280"/>
    </source>
</evidence>
<dbReference type="Proteomes" id="UP001302696">
    <property type="component" value="Chromosome"/>
</dbReference>
<dbReference type="RefSeq" id="WP_057772934.1">
    <property type="nucleotide sequence ID" value="NZ_BBIM01000028.1"/>
</dbReference>
<dbReference type="InterPro" id="IPR051534">
    <property type="entry name" value="CBASS_pafABC_assoc_protein"/>
</dbReference>